<name>A0A0A1V211_9HYPO</name>
<evidence type="ECO:0000313" key="1">
    <source>
        <dbReference type="EMBL" id="EXV03666.1"/>
    </source>
</evidence>
<dbReference type="Proteomes" id="UP000030151">
    <property type="component" value="Unassembled WGS sequence"/>
</dbReference>
<dbReference type="AlphaFoldDB" id="A0A0A1V211"/>
<proteinExistence type="predicted"/>
<organism evidence="1 2">
    <name type="scientific">Metarhizium robertsii</name>
    <dbReference type="NCBI Taxonomy" id="568076"/>
    <lineage>
        <taxon>Eukaryota</taxon>
        <taxon>Fungi</taxon>
        <taxon>Dikarya</taxon>
        <taxon>Ascomycota</taxon>
        <taxon>Pezizomycotina</taxon>
        <taxon>Sordariomycetes</taxon>
        <taxon>Hypocreomycetidae</taxon>
        <taxon>Hypocreales</taxon>
        <taxon>Clavicipitaceae</taxon>
        <taxon>Metarhizium</taxon>
    </lineage>
</organism>
<evidence type="ECO:0000313" key="2">
    <source>
        <dbReference type="Proteomes" id="UP000030151"/>
    </source>
</evidence>
<dbReference type="HOGENOM" id="CLU_2740582_0_0_1"/>
<comment type="caution">
    <text evidence="1">The sequence shown here is derived from an EMBL/GenBank/DDBJ whole genome shotgun (WGS) entry which is preliminary data.</text>
</comment>
<gene>
    <name evidence="1" type="ORF">X797_003465</name>
</gene>
<protein>
    <submittedName>
        <fullName evidence="1">Uncharacterized protein</fullName>
    </submittedName>
</protein>
<accession>A0A0A1V211</accession>
<sequence length="71" mass="7756">MPTIYTNISNGKPNFAHAADDLQSLAREVQSCSNIQAVQDASTLNRIELGALRRTMETKLDAIDPRPGTVE</sequence>
<reference evidence="1 2" key="1">
    <citation type="submission" date="2014-02" db="EMBL/GenBank/DDBJ databases">
        <title>The genome sequence of the entomopathogenic fungus Metarhizium robertsii ARSEF 2575.</title>
        <authorList>
            <person name="Giuliano Garisto Donzelli B."/>
            <person name="Roe B.A."/>
            <person name="Macmil S.L."/>
            <person name="Krasnoff S.B."/>
            <person name="Gibson D.M."/>
        </authorList>
    </citation>
    <scope>NUCLEOTIDE SEQUENCE [LARGE SCALE GENOMIC DNA]</scope>
    <source>
        <strain evidence="1 2">ARSEF 2575</strain>
    </source>
</reference>
<dbReference type="EMBL" id="JELW01000003">
    <property type="protein sequence ID" value="EXV03666.1"/>
    <property type="molecule type" value="Genomic_DNA"/>
</dbReference>